<sequence>MPASSQCPDQCHSRPGMPPVLRSECHKECRLLQWCQECSEVWACGRVVDALPGVWREDVEGKQKEGGGKSEGKMKGRGREIRKTCSGDLRQTDMRAGGQGTHGGTQGDTGGHRGTEGRAGGADK</sequence>
<feature type="compositionally biased region" description="Basic and acidic residues" evidence="1">
    <location>
        <begin position="110"/>
        <end position="124"/>
    </location>
</feature>
<gene>
    <name evidence="2" type="ORF">O3P69_005425</name>
</gene>
<reference evidence="2 3" key="1">
    <citation type="submission" date="2023-03" db="EMBL/GenBank/DDBJ databases">
        <title>High-quality genome of Scylla paramamosain provides insights in environmental adaptation.</title>
        <authorList>
            <person name="Zhang L."/>
        </authorList>
    </citation>
    <scope>NUCLEOTIDE SEQUENCE [LARGE SCALE GENOMIC DNA]</scope>
    <source>
        <strain evidence="2">LZ_2023a</strain>
        <tissue evidence="2">Muscle</tissue>
    </source>
</reference>
<dbReference type="EMBL" id="JARAKH010000016">
    <property type="protein sequence ID" value="KAK8396370.1"/>
    <property type="molecule type" value="Genomic_DNA"/>
</dbReference>
<dbReference type="AlphaFoldDB" id="A0AAW0U8J6"/>
<keyword evidence="3" id="KW-1185">Reference proteome</keyword>
<accession>A0AAW0U8J6</accession>
<feature type="compositionally biased region" description="Basic and acidic residues" evidence="1">
    <location>
        <begin position="58"/>
        <end position="93"/>
    </location>
</feature>
<evidence type="ECO:0000256" key="1">
    <source>
        <dbReference type="SAM" id="MobiDB-lite"/>
    </source>
</evidence>
<organism evidence="2 3">
    <name type="scientific">Scylla paramamosain</name>
    <name type="common">Mud crab</name>
    <dbReference type="NCBI Taxonomy" id="85552"/>
    <lineage>
        <taxon>Eukaryota</taxon>
        <taxon>Metazoa</taxon>
        <taxon>Ecdysozoa</taxon>
        <taxon>Arthropoda</taxon>
        <taxon>Crustacea</taxon>
        <taxon>Multicrustacea</taxon>
        <taxon>Malacostraca</taxon>
        <taxon>Eumalacostraca</taxon>
        <taxon>Eucarida</taxon>
        <taxon>Decapoda</taxon>
        <taxon>Pleocyemata</taxon>
        <taxon>Brachyura</taxon>
        <taxon>Eubrachyura</taxon>
        <taxon>Portunoidea</taxon>
        <taxon>Portunidae</taxon>
        <taxon>Portuninae</taxon>
        <taxon>Scylla</taxon>
    </lineage>
</organism>
<proteinExistence type="predicted"/>
<feature type="region of interest" description="Disordered" evidence="1">
    <location>
        <begin position="58"/>
        <end position="124"/>
    </location>
</feature>
<dbReference type="Proteomes" id="UP001487740">
    <property type="component" value="Unassembled WGS sequence"/>
</dbReference>
<evidence type="ECO:0000313" key="2">
    <source>
        <dbReference type="EMBL" id="KAK8396370.1"/>
    </source>
</evidence>
<protein>
    <submittedName>
        <fullName evidence="2">Uncharacterized protein</fullName>
    </submittedName>
</protein>
<comment type="caution">
    <text evidence="2">The sequence shown here is derived from an EMBL/GenBank/DDBJ whole genome shotgun (WGS) entry which is preliminary data.</text>
</comment>
<feature type="compositionally biased region" description="Gly residues" evidence="1">
    <location>
        <begin position="97"/>
        <end position="109"/>
    </location>
</feature>
<evidence type="ECO:0000313" key="3">
    <source>
        <dbReference type="Proteomes" id="UP001487740"/>
    </source>
</evidence>
<name>A0AAW0U8J6_SCYPA</name>